<accession>A0A7C5I4I2</accession>
<dbReference type="SUPFAM" id="SSF50939">
    <property type="entry name" value="Sialidases"/>
    <property type="match status" value="1"/>
</dbReference>
<comment type="caution">
    <text evidence="1">The sequence shown here is derived from an EMBL/GenBank/DDBJ whole genome shotgun (WGS) entry which is preliminary data.</text>
</comment>
<dbReference type="EMBL" id="DRTV01000122">
    <property type="protein sequence ID" value="HHF58125.1"/>
    <property type="molecule type" value="Genomic_DNA"/>
</dbReference>
<dbReference type="Proteomes" id="UP000886014">
    <property type="component" value="Unassembled WGS sequence"/>
</dbReference>
<reference evidence="1" key="1">
    <citation type="journal article" date="2020" name="mSystems">
        <title>Genome- and Community-Level Interaction Insights into Carbon Utilization and Element Cycling Functions of Hydrothermarchaeota in Hydrothermal Sediment.</title>
        <authorList>
            <person name="Zhou Z."/>
            <person name="Liu Y."/>
            <person name="Xu W."/>
            <person name="Pan J."/>
            <person name="Luo Z.H."/>
            <person name="Li M."/>
        </authorList>
    </citation>
    <scope>NUCLEOTIDE SEQUENCE [LARGE SCALE GENOMIC DNA]</scope>
    <source>
        <strain evidence="1">HyVt-94</strain>
    </source>
</reference>
<evidence type="ECO:0000313" key="1">
    <source>
        <dbReference type="EMBL" id="HHF58125.1"/>
    </source>
</evidence>
<dbReference type="CDD" id="cd15482">
    <property type="entry name" value="Sialidase_non-viral"/>
    <property type="match status" value="1"/>
</dbReference>
<proteinExistence type="predicted"/>
<organism evidence="1">
    <name type="scientific">candidate division WOR-3 bacterium</name>
    <dbReference type="NCBI Taxonomy" id="2052148"/>
    <lineage>
        <taxon>Bacteria</taxon>
        <taxon>Bacteria division WOR-3</taxon>
    </lineage>
</organism>
<gene>
    <name evidence="1" type="ORF">ENL41_01720</name>
</gene>
<dbReference type="NCBIfam" id="TIGR04183">
    <property type="entry name" value="Por_Secre_tail"/>
    <property type="match status" value="1"/>
</dbReference>
<dbReference type="Gene3D" id="2.120.10.10">
    <property type="match status" value="1"/>
</dbReference>
<dbReference type="InterPro" id="IPR036278">
    <property type="entry name" value="Sialidase_sf"/>
</dbReference>
<name>A0A7C5I4I2_UNCW3</name>
<dbReference type="Gene3D" id="2.60.40.4070">
    <property type="match status" value="1"/>
</dbReference>
<sequence length="307" mass="35148">MVWKNGFRRSLDGGETWQSVEYGAKGEAIAASGDMIHVVYTEYVNDTLQIFYQRYNGTSWEAPVQLTYSKGANFPDIAADGSNVYMIWSENIDGDSFEEEIFVKRSENYGVSWYPARRLTRAGTSGQGFYYPRILARDTVFAVWYGDRDEYLQYEVYFTYSVDSGKTWAPVFRVTRDSFLSELPAMAYSNGALHLVWDNLIGSGKEIFYRRRGRITEIQENISKISGIKVYPNPFNHNLAILVPADSKGVVEIYNVEGRKVRSLKEKVSLLVWDGSDSYGRRCPPGVYIIIYRSSKNTLKTRVVKCR</sequence>
<dbReference type="InterPro" id="IPR026444">
    <property type="entry name" value="Secre_tail"/>
</dbReference>
<protein>
    <submittedName>
        <fullName evidence="1">T9SS type A sorting domain-containing protein</fullName>
    </submittedName>
</protein>
<dbReference type="AlphaFoldDB" id="A0A7C5I4I2"/>